<evidence type="ECO:0000259" key="4">
    <source>
        <dbReference type="PROSITE" id="PS51371"/>
    </source>
</evidence>
<dbReference type="Pfam" id="PF00571">
    <property type="entry name" value="CBS"/>
    <property type="match status" value="2"/>
</dbReference>
<accession>A0AAW8PBM3</accession>
<reference evidence="6" key="1">
    <citation type="submission" date="2023-07" db="EMBL/GenBank/DDBJ databases">
        <title>Genomic characterization of faba bean (Vicia faba) microsymbionts in Mexican soils.</title>
        <authorList>
            <person name="Rivera Orduna F.N."/>
            <person name="Guevara-Luna J."/>
            <person name="Yan J."/>
            <person name="Arroyo-Herrera I."/>
            <person name="Li Y."/>
            <person name="Vasquez-Murrieta M.S."/>
            <person name="Wang E.T."/>
        </authorList>
    </citation>
    <scope>NUCLEOTIDE SEQUENCE [LARGE SCALE GENOMIC DNA]</scope>
    <source>
        <strain evidence="6">CH6</strain>
    </source>
</reference>
<feature type="domain" description="BON" evidence="3">
    <location>
        <begin position="152"/>
        <end position="219"/>
    </location>
</feature>
<feature type="domain" description="CBS" evidence="4">
    <location>
        <begin position="92"/>
        <end position="149"/>
    </location>
</feature>
<keyword evidence="1 2" id="KW-0129">CBS domain</keyword>
<dbReference type="AlphaFoldDB" id="A0AAW8PBM3"/>
<dbReference type="Gene3D" id="3.10.580.10">
    <property type="entry name" value="CBS-domain"/>
    <property type="match status" value="1"/>
</dbReference>
<dbReference type="InterPro" id="IPR051257">
    <property type="entry name" value="Diverse_CBS-Domain"/>
</dbReference>
<dbReference type="CDD" id="cd04586">
    <property type="entry name" value="CBS_pair_BON_assoc"/>
    <property type="match status" value="1"/>
</dbReference>
<dbReference type="Gene3D" id="3.30.1340.30">
    <property type="match status" value="1"/>
</dbReference>
<dbReference type="EMBL" id="JAVLSH010000036">
    <property type="protein sequence ID" value="MDR9764403.1"/>
    <property type="molecule type" value="Genomic_DNA"/>
</dbReference>
<dbReference type="RefSeq" id="WP_097630111.1">
    <property type="nucleotide sequence ID" value="NZ_JAILYG010000022.1"/>
</dbReference>
<protein>
    <submittedName>
        <fullName evidence="5">CBS domain-containing protein</fullName>
    </submittedName>
</protein>
<dbReference type="SUPFAM" id="SSF54631">
    <property type="entry name" value="CBS-domain pair"/>
    <property type="match status" value="1"/>
</dbReference>
<evidence type="ECO:0000313" key="6">
    <source>
        <dbReference type="Proteomes" id="UP001269402"/>
    </source>
</evidence>
<dbReference type="Proteomes" id="UP001269402">
    <property type="component" value="Unassembled WGS sequence"/>
</dbReference>
<evidence type="ECO:0000259" key="3">
    <source>
        <dbReference type="PROSITE" id="PS50914"/>
    </source>
</evidence>
<organism evidence="5 6">
    <name type="scientific">Rhizobium redzepovicii</name>
    <dbReference type="NCBI Taxonomy" id="2867518"/>
    <lineage>
        <taxon>Bacteria</taxon>
        <taxon>Pseudomonadati</taxon>
        <taxon>Pseudomonadota</taxon>
        <taxon>Alphaproteobacteria</taxon>
        <taxon>Hyphomicrobiales</taxon>
        <taxon>Rhizobiaceae</taxon>
        <taxon>Rhizobium/Agrobacterium group</taxon>
        <taxon>Rhizobium</taxon>
    </lineage>
</organism>
<dbReference type="PROSITE" id="PS51371">
    <property type="entry name" value="CBS"/>
    <property type="match status" value="2"/>
</dbReference>
<comment type="caution">
    <text evidence="5">The sequence shown here is derived from an EMBL/GenBank/DDBJ whole genome shotgun (WGS) entry which is preliminary data.</text>
</comment>
<sequence length="226" mass="24721">MQAKDIMTTSVVSIRPTVSVRHAVSVMMQANVSGLPVVDDDGRVCGMLTEGDLLLRREIRATTRSSRAGEIISEIDLERYICTNGWSVADVMSPDVIVATPDSEVSDIAESLQAHRIKRLPIVEDGRLVGIVSRRDILGIILDAPTTALPREDESVRMAVRTRLRSDLGLTPQKVQVSVKDGQVTLDGQVESELKRKAIRILVESLGAGGYRDRLRVTPLPNTDLS</sequence>
<evidence type="ECO:0000313" key="5">
    <source>
        <dbReference type="EMBL" id="MDR9764403.1"/>
    </source>
</evidence>
<dbReference type="Pfam" id="PF04972">
    <property type="entry name" value="BON"/>
    <property type="match status" value="1"/>
</dbReference>
<dbReference type="SMART" id="SM00116">
    <property type="entry name" value="CBS"/>
    <property type="match status" value="2"/>
</dbReference>
<dbReference type="InterPro" id="IPR017080">
    <property type="entry name" value="UCP036990_CBS_BON"/>
</dbReference>
<name>A0AAW8PBM3_9HYPH</name>
<feature type="domain" description="CBS" evidence="4">
    <location>
        <begin position="7"/>
        <end position="66"/>
    </location>
</feature>
<dbReference type="PANTHER" id="PTHR43080">
    <property type="entry name" value="CBS DOMAIN-CONTAINING PROTEIN CBSX3, MITOCHONDRIAL"/>
    <property type="match status" value="1"/>
</dbReference>
<gene>
    <name evidence="5" type="ORF">RJJ37_33180</name>
</gene>
<proteinExistence type="predicted"/>
<dbReference type="PIRSF" id="PIRSF036990">
    <property type="entry name" value="UCP036990_CBS_BON"/>
    <property type="match status" value="1"/>
</dbReference>
<dbReference type="InterPro" id="IPR046342">
    <property type="entry name" value="CBS_dom_sf"/>
</dbReference>
<dbReference type="PROSITE" id="PS50914">
    <property type="entry name" value="BON"/>
    <property type="match status" value="1"/>
</dbReference>
<dbReference type="PANTHER" id="PTHR43080:SF2">
    <property type="entry name" value="CBS DOMAIN-CONTAINING PROTEIN"/>
    <property type="match status" value="1"/>
</dbReference>
<keyword evidence="6" id="KW-1185">Reference proteome</keyword>
<dbReference type="InterPro" id="IPR000644">
    <property type="entry name" value="CBS_dom"/>
</dbReference>
<evidence type="ECO:0000256" key="2">
    <source>
        <dbReference type="PROSITE-ProRule" id="PRU00703"/>
    </source>
</evidence>
<dbReference type="InterPro" id="IPR007055">
    <property type="entry name" value="BON_dom"/>
</dbReference>
<evidence type="ECO:0000256" key="1">
    <source>
        <dbReference type="ARBA" id="ARBA00023122"/>
    </source>
</evidence>